<evidence type="ECO:0000256" key="4">
    <source>
        <dbReference type="ARBA" id="ARBA00023136"/>
    </source>
</evidence>
<feature type="transmembrane region" description="Helical" evidence="5">
    <location>
        <begin position="310"/>
        <end position="330"/>
    </location>
</feature>
<keyword evidence="8" id="KW-1185">Reference proteome</keyword>
<dbReference type="GO" id="GO:0016020">
    <property type="term" value="C:membrane"/>
    <property type="evidence" value="ECO:0007669"/>
    <property type="project" value="UniProtKB-SubCell"/>
</dbReference>
<feature type="transmembrane region" description="Helical" evidence="5">
    <location>
        <begin position="20"/>
        <end position="41"/>
    </location>
</feature>
<dbReference type="GO" id="GO:1902600">
    <property type="term" value="P:proton transmembrane transport"/>
    <property type="evidence" value="ECO:0007669"/>
    <property type="project" value="InterPro"/>
</dbReference>
<feature type="transmembrane region" description="Helical" evidence="5">
    <location>
        <begin position="74"/>
        <end position="93"/>
    </location>
</feature>
<dbReference type="GO" id="GO:0015297">
    <property type="term" value="F:antiporter activity"/>
    <property type="evidence" value="ECO:0007669"/>
    <property type="project" value="InterPro"/>
</dbReference>
<feature type="transmembrane region" description="Helical" evidence="5">
    <location>
        <begin position="200"/>
        <end position="221"/>
    </location>
</feature>
<evidence type="ECO:0000259" key="6">
    <source>
        <dbReference type="Pfam" id="PF00999"/>
    </source>
</evidence>
<feature type="transmembrane region" description="Helical" evidence="5">
    <location>
        <begin position="133"/>
        <end position="153"/>
    </location>
</feature>
<dbReference type="Proteomes" id="UP000620139">
    <property type="component" value="Unassembled WGS sequence"/>
</dbReference>
<evidence type="ECO:0000313" key="7">
    <source>
        <dbReference type="EMBL" id="MBH9553670.1"/>
    </source>
</evidence>
<feature type="transmembrane region" description="Helical" evidence="5">
    <location>
        <begin position="165"/>
        <end position="188"/>
    </location>
</feature>
<feature type="transmembrane region" description="Helical" evidence="5">
    <location>
        <begin position="342"/>
        <end position="363"/>
    </location>
</feature>
<keyword evidence="3 5" id="KW-1133">Transmembrane helix</keyword>
<feature type="transmembrane region" description="Helical" evidence="5">
    <location>
        <begin position="285"/>
        <end position="304"/>
    </location>
</feature>
<evidence type="ECO:0000256" key="3">
    <source>
        <dbReference type="ARBA" id="ARBA00022989"/>
    </source>
</evidence>
<evidence type="ECO:0000313" key="8">
    <source>
        <dbReference type="Proteomes" id="UP000620139"/>
    </source>
</evidence>
<name>A0A931NEX4_9BURK</name>
<comment type="caution">
    <text evidence="7">The sequence shown here is derived from an EMBL/GenBank/DDBJ whole genome shotgun (WGS) entry which is preliminary data.</text>
</comment>
<feature type="domain" description="Cation/H+ exchanger transmembrane" evidence="6">
    <location>
        <begin position="34"/>
        <end position="389"/>
    </location>
</feature>
<dbReference type="PANTHER" id="PTHR43021">
    <property type="entry name" value="NA(+)/H(+) ANTIPORTER-RELATED"/>
    <property type="match status" value="1"/>
</dbReference>
<evidence type="ECO:0000256" key="5">
    <source>
        <dbReference type="SAM" id="Phobius"/>
    </source>
</evidence>
<dbReference type="AlphaFoldDB" id="A0A931NEX4"/>
<reference evidence="7" key="1">
    <citation type="submission" date="2020-12" db="EMBL/GenBank/DDBJ databases">
        <title>The genome sequence of Inhella sp. 4Y17.</title>
        <authorList>
            <person name="Liu Y."/>
        </authorList>
    </citation>
    <scope>NUCLEOTIDE SEQUENCE</scope>
    <source>
        <strain evidence="7">4Y10</strain>
    </source>
</reference>
<evidence type="ECO:0000256" key="1">
    <source>
        <dbReference type="ARBA" id="ARBA00004141"/>
    </source>
</evidence>
<organism evidence="7 8">
    <name type="scientific">Inhella gelatinilytica</name>
    <dbReference type="NCBI Taxonomy" id="2795030"/>
    <lineage>
        <taxon>Bacteria</taxon>
        <taxon>Pseudomonadati</taxon>
        <taxon>Pseudomonadota</taxon>
        <taxon>Betaproteobacteria</taxon>
        <taxon>Burkholderiales</taxon>
        <taxon>Sphaerotilaceae</taxon>
        <taxon>Inhella</taxon>
    </lineage>
</organism>
<gene>
    <name evidence="7" type="ORF">I7X43_12535</name>
</gene>
<protein>
    <submittedName>
        <fullName evidence="7">Cation:proton antiporter</fullName>
    </submittedName>
</protein>
<comment type="subcellular location">
    <subcellularLocation>
        <location evidence="1">Membrane</location>
        <topology evidence="1">Multi-pass membrane protein</topology>
    </subcellularLocation>
</comment>
<dbReference type="InterPro" id="IPR006153">
    <property type="entry name" value="Cation/H_exchanger_TM"/>
</dbReference>
<dbReference type="Pfam" id="PF00999">
    <property type="entry name" value="Na_H_Exchanger"/>
    <property type="match status" value="1"/>
</dbReference>
<feature type="transmembrane region" description="Helical" evidence="5">
    <location>
        <begin position="105"/>
        <end position="127"/>
    </location>
</feature>
<evidence type="ECO:0000256" key="2">
    <source>
        <dbReference type="ARBA" id="ARBA00022692"/>
    </source>
</evidence>
<keyword evidence="4 5" id="KW-0472">Membrane</keyword>
<accession>A0A931NEX4</accession>
<dbReference type="Gene3D" id="1.20.1530.20">
    <property type="match status" value="1"/>
</dbReference>
<feature type="transmembrane region" description="Helical" evidence="5">
    <location>
        <begin position="48"/>
        <end position="68"/>
    </location>
</feature>
<dbReference type="RefSeq" id="WP_198101283.1">
    <property type="nucleotide sequence ID" value="NZ_JAEDAL010000006.1"/>
</dbReference>
<feature type="transmembrane region" description="Helical" evidence="5">
    <location>
        <begin position="375"/>
        <end position="398"/>
    </location>
</feature>
<keyword evidence="2 5" id="KW-0812">Transmembrane</keyword>
<dbReference type="EMBL" id="JAEDAL010000006">
    <property type="protein sequence ID" value="MBH9553670.1"/>
    <property type="molecule type" value="Genomic_DNA"/>
</dbReference>
<dbReference type="PANTHER" id="PTHR43021:SF2">
    <property type="entry name" value="CATION_H+ EXCHANGER DOMAIN-CONTAINING PROTEIN"/>
    <property type="match status" value="1"/>
</dbReference>
<sequence>MPPSLLDPLLQTFPAAWPASNPLIVFGLLLAFGVLGGVLAARLRWLPSITGFMALGLLIGPSGLGLLSKEALQGSQILVEIALGLILFKLGATLNLQRALRNRRLVFTSLIEGLGTALAIGVLMGAIGAPLEVVLVAAAIAVSSSPAVLIHVADELRARGPVLQGAKALVAGNNLLSFLLFTLVLPVALRAGDVQWVTALALPAYQLVGAILIAVVVAWMAARIARLTRGHEAHFRFALVVGAVTLTMGLAEALQVSLLFAGLCLGMATRALQGRTRLARVEFGGGGDVFFVILFVFAGAKLNLAQAWEVLPLALTFVLVRTLAKVLAVYACSRWHGQPRPIALGSGLLLVPMAGMAIGLVQTTHQLIPDQAGQIAAIVLAAVAVFETIGPPITAFALRLVGAAPTTRPNLLS</sequence>
<proteinExistence type="predicted"/>
<dbReference type="InterPro" id="IPR038770">
    <property type="entry name" value="Na+/solute_symporter_sf"/>
</dbReference>